<dbReference type="InterPro" id="IPR025398">
    <property type="entry name" value="DUF4371"/>
</dbReference>
<dbReference type="PANTHER" id="PTHR11697:SF230">
    <property type="entry name" value="ZINC FINGER, MYM DOMAIN CONTAINING 1"/>
    <property type="match status" value="1"/>
</dbReference>
<dbReference type="AlphaFoldDB" id="A0A392P0E0"/>
<organism evidence="2 3">
    <name type="scientific">Trifolium medium</name>
    <dbReference type="NCBI Taxonomy" id="97028"/>
    <lineage>
        <taxon>Eukaryota</taxon>
        <taxon>Viridiplantae</taxon>
        <taxon>Streptophyta</taxon>
        <taxon>Embryophyta</taxon>
        <taxon>Tracheophyta</taxon>
        <taxon>Spermatophyta</taxon>
        <taxon>Magnoliopsida</taxon>
        <taxon>eudicotyledons</taxon>
        <taxon>Gunneridae</taxon>
        <taxon>Pentapetalae</taxon>
        <taxon>rosids</taxon>
        <taxon>fabids</taxon>
        <taxon>Fabales</taxon>
        <taxon>Fabaceae</taxon>
        <taxon>Papilionoideae</taxon>
        <taxon>50 kb inversion clade</taxon>
        <taxon>NPAAA clade</taxon>
        <taxon>Hologalegina</taxon>
        <taxon>IRL clade</taxon>
        <taxon>Trifolieae</taxon>
        <taxon>Trifolium</taxon>
    </lineage>
</organism>
<keyword evidence="3" id="KW-1185">Reference proteome</keyword>
<name>A0A392P0E0_9FABA</name>
<feature type="non-terminal residue" evidence="2">
    <location>
        <position position="1"/>
    </location>
</feature>
<reference evidence="2 3" key="1">
    <citation type="journal article" date="2018" name="Front. Plant Sci.">
        <title>Red Clover (Trifolium pratense) and Zigzag Clover (T. medium) - A Picture of Genomic Similarities and Differences.</title>
        <authorList>
            <person name="Dluhosova J."/>
            <person name="Istvanek J."/>
            <person name="Nedelnik J."/>
            <person name="Repkova J."/>
        </authorList>
    </citation>
    <scope>NUCLEOTIDE SEQUENCE [LARGE SCALE GENOMIC DNA]</scope>
    <source>
        <strain evidence="3">cv. 10/8</strain>
        <tissue evidence="2">Leaf</tissue>
    </source>
</reference>
<feature type="domain" description="DUF4371" evidence="1">
    <location>
        <begin position="3"/>
        <end position="135"/>
    </location>
</feature>
<protein>
    <submittedName>
        <fullName evidence="2">Zinc finger MYM-type protein 1-like</fullName>
    </submittedName>
</protein>
<dbReference type="InterPro" id="IPR055298">
    <property type="entry name" value="AtLOH3-like"/>
</dbReference>
<dbReference type="EMBL" id="LXQA010058890">
    <property type="protein sequence ID" value="MCI05503.1"/>
    <property type="molecule type" value="Genomic_DNA"/>
</dbReference>
<dbReference type="PANTHER" id="PTHR11697">
    <property type="entry name" value="GENERAL TRANSCRIPTION FACTOR 2-RELATED ZINC FINGER PROTEIN"/>
    <property type="match status" value="1"/>
</dbReference>
<comment type="caution">
    <text evidence="2">The sequence shown here is derived from an EMBL/GenBank/DDBJ whole genome shotgun (WGS) entry which is preliminary data.</text>
</comment>
<accession>A0A392P0E0</accession>
<dbReference type="InterPro" id="IPR012337">
    <property type="entry name" value="RNaseH-like_sf"/>
</dbReference>
<evidence type="ECO:0000313" key="3">
    <source>
        <dbReference type="Proteomes" id="UP000265520"/>
    </source>
</evidence>
<dbReference type="Proteomes" id="UP000265520">
    <property type="component" value="Unassembled WGS sequence"/>
</dbReference>
<dbReference type="Pfam" id="PF14291">
    <property type="entry name" value="DUF4371"/>
    <property type="match status" value="1"/>
</dbReference>
<evidence type="ECO:0000259" key="1">
    <source>
        <dbReference type="Pfam" id="PF14291"/>
    </source>
</evidence>
<dbReference type="SUPFAM" id="SSF53098">
    <property type="entry name" value="Ribonuclease H-like"/>
    <property type="match status" value="1"/>
</dbReference>
<sequence>WYADRKKKVRQVVLENAPENDKVVCPAIQKKIVNAVSLETTKAIVNDLGDELFAILVDKSRDISNKEQMVVVLRYVNKYGSIVERFWGVVHVKSTTAVTLKMAIDNLFCKHSLTTSRIRGQSYDGASNMKGELRGLKSLILRESPSTFYVHCFANKLQLALFAIAKDNIEFCSLFSIVSTLINVVMGSCKRNDMLHDEQRDKVMNALKNGEIVSARCLNQETSLKATC</sequence>
<proteinExistence type="predicted"/>
<evidence type="ECO:0000313" key="2">
    <source>
        <dbReference type="EMBL" id="MCI05503.1"/>
    </source>
</evidence>